<dbReference type="GO" id="GO:0016020">
    <property type="term" value="C:membrane"/>
    <property type="evidence" value="ECO:0000318"/>
    <property type="project" value="GO_Central"/>
</dbReference>
<feature type="transmembrane region" description="Helical" evidence="7">
    <location>
        <begin position="227"/>
        <end position="246"/>
    </location>
</feature>
<gene>
    <name evidence="8" type="ORF">TVAG_183440</name>
</gene>
<protein>
    <recommendedName>
        <fullName evidence="7">Transmembrane 9 superfamily member</fullName>
    </recommendedName>
</protein>
<dbReference type="EMBL" id="DS113180">
    <property type="protein sequence ID" value="EAY23108.1"/>
    <property type="molecule type" value="Genomic_DNA"/>
</dbReference>
<evidence type="ECO:0000256" key="3">
    <source>
        <dbReference type="ARBA" id="ARBA00022692"/>
    </source>
</evidence>
<comment type="similarity">
    <text evidence="2 7">Belongs to the nonaspanin (TM9SF) (TC 9.A.2) family.</text>
</comment>
<comment type="subcellular location">
    <subcellularLocation>
        <location evidence="1">Membrane</location>
        <topology evidence="1">Multi-pass membrane protein</topology>
    </subcellularLocation>
</comment>
<dbReference type="STRING" id="5722.A2D982"/>
<reference evidence="8" key="2">
    <citation type="journal article" date="2007" name="Science">
        <title>Draft genome sequence of the sexually transmitted pathogen Trichomonas vaginalis.</title>
        <authorList>
            <person name="Carlton J.M."/>
            <person name="Hirt R.P."/>
            <person name="Silva J.C."/>
            <person name="Delcher A.L."/>
            <person name="Schatz M."/>
            <person name="Zhao Q."/>
            <person name="Wortman J.R."/>
            <person name="Bidwell S.L."/>
            <person name="Alsmark U.C.M."/>
            <person name="Besteiro S."/>
            <person name="Sicheritz-Ponten T."/>
            <person name="Noel C.J."/>
            <person name="Dacks J.B."/>
            <person name="Foster P.G."/>
            <person name="Simillion C."/>
            <person name="Van de Peer Y."/>
            <person name="Miranda-Saavedra D."/>
            <person name="Barton G.J."/>
            <person name="Westrop G.D."/>
            <person name="Mueller S."/>
            <person name="Dessi D."/>
            <person name="Fiori P.L."/>
            <person name="Ren Q."/>
            <person name="Paulsen I."/>
            <person name="Zhang H."/>
            <person name="Bastida-Corcuera F.D."/>
            <person name="Simoes-Barbosa A."/>
            <person name="Brown M.T."/>
            <person name="Hayes R.D."/>
            <person name="Mukherjee M."/>
            <person name="Okumura C.Y."/>
            <person name="Schneider R."/>
            <person name="Smith A.J."/>
            <person name="Vanacova S."/>
            <person name="Villalvazo M."/>
            <person name="Haas B.J."/>
            <person name="Pertea M."/>
            <person name="Feldblyum T.V."/>
            <person name="Utterback T.R."/>
            <person name="Shu C.L."/>
            <person name="Osoegawa K."/>
            <person name="de Jong P.J."/>
            <person name="Hrdy I."/>
            <person name="Horvathova L."/>
            <person name="Zubacova Z."/>
            <person name="Dolezal P."/>
            <person name="Malik S.B."/>
            <person name="Logsdon J.M. Jr."/>
            <person name="Henze K."/>
            <person name="Gupta A."/>
            <person name="Wang C.C."/>
            <person name="Dunne R.L."/>
            <person name="Upcroft J.A."/>
            <person name="Upcroft P."/>
            <person name="White O."/>
            <person name="Salzberg S.L."/>
            <person name="Tang P."/>
            <person name="Chiu C.-H."/>
            <person name="Lee Y.-S."/>
            <person name="Embley T.M."/>
            <person name="Coombs G.H."/>
            <person name="Mottram J.C."/>
            <person name="Tachezy J."/>
            <person name="Fraser-Liggett C.M."/>
            <person name="Johnson P.J."/>
        </authorList>
    </citation>
    <scope>NUCLEOTIDE SEQUENCE [LARGE SCALE GENOMIC DNA]</scope>
    <source>
        <strain evidence="8">G3</strain>
    </source>
</reference>
<dbReference type="RefSeq" id="XP_001584094.1">
    <property type="nucleotide sequence ID" value="XM_001584044.1"/>
</dbReference>
<dbReference type="PANTHER" id="PTHR10766">
    <property type="entry name" value="TRANSMEMBRANE 9 SUPERFAMILY PROTEIN"/>
    <property type="match status" value="1"/>
</dbReference>
<feature type="transmembrane region" description="Helical" evidence="7">
    <location>
        <begin position="294"/>
        <end position="320"/>
    </location>
</feature>
<dbReference type="VEuPathDB" id="TrichDB:TVAGG3_0771110"/>
<evidence type="ECO:0000256" key="6">
    <source>
        <dbReference type="ARBA" id="ARBA00023136"/>
    </source>
</evidence>
<keyword evidence="9" id="KW-1185">Reference proteome</keyword>
<keyword evidence="3 7" id="KW-0812">Transmembrane</keyword>
<evidence type="ECO:0000313" key="8">
    <source>
        <dbReference type="EMBL" id="EAY23108.1"/>
    </source>
</evidence>
<evidence type="ECO:0000256" key="7">
    <source>
        <dbReference type="RuleBase" id="RU363079"/>
    </source>
</evidence>
<keyword evidence="4" id="KW-0732">Signal</keyword>
<evidence type="ECO:0000256" key="2">
    <source>
        <dbReference type="ARBA" id="ARBA00005227"/>
    </source>
</evidence>
<evidence type="ECO:0000256" key="1">
    <source>
        <dbReference type="ARBA" id="ARBA00004141"/>
    </source>
</evidence>
<evidence type="ECO:0000256" key="5">
    <source>
        <dbReference type="ARBA" id="ARBA00022989"/>
    </source>
</evidence>
<keyword evidence="6 7" id="KW-0472">Membrane</keyword>
<feature type="transmembrane region" description="Helical" evidence="7">
    <location>
        <begin position="421"/>
        <end position="440"/>
    </location>
</feature>
<dbReference type="Proteomes" id="UP000001542">
    <property type="component" value="Unassembled WGS sequence"/>
</dbReference>
<feature type="transmembrane region" description="Helical" evidence="7">
    <location>
        <begin position="132"/>
        <end position="154"/>
    </location>
</feature>
<evidence type="ECO:0000313" key="9">
    <source>
        <dbReference type="Proteomes" id="UP000001542"/>
    </source>
</evidence>
<reference evidence="8" key="1">
    <citation type="submission" date="2006-10" db="EMBL/GenBank/DDBJ databases">
        <authorList>
            <person name="Amadeo P."/>
            <person name="Zhao Q."/>
            <person name="Wortman J."/>
            <person name="Fraser-Liggett C."/>
            <person name="Carlton J."/>
        </authorList>
    </citation>
    <scope>NUCLEOTIDE SEQUENCE</scope>
    <source>
        <strain evidence="8">G3</strain>
    </source>
</reference>
<name>A2D982_TRIV3</name>
<dbReference type="Pfam" id="PF02990">
    <property type="entry name" value="EMP70"/>
    <property type="match status" value="1"/>
</dbReference>
<dbReference type="KEGG" id="tva:5468667"/>
<dbReference type="OrthoDB" id="1666796at2759"/>
<feature type="transmembrane region" description="Helical" evidence="7">
    <location>
        <begin position="344"/>
        <end position="365"/>
    </location>
</feature>
<dbReference type="VEuPathDB" id="TrichDB:TVAG_183440"/>
<keyword evidence="5 7" id="KW-1133">Transmembrane helix</keyword>
<dbReference type="PANTHER" id="PTHR10766:SF177">
    <property type="entry name" value="TRANSMEMBRANE 9 SUPERFAMILY MEMBER 1"/>
    <property type="match status" value="1"/>
</dbReference>
<dbReference type="InterPro" id="IPR004240">
    <property type="entry name" value="EMP70"/>
</dbReference>
<feature type="transmembrane region" description="Helical" evidence="7">
    <location>
        <begin position="455"/>
        <end position="481"/>
    </location>
</feature>
<feature type="transmembrane region" description="Helical" evidence="7">
    <location>
        <begin position="198"/>
        <end position="221"/>
    </location>
</feature>
<organism evidence="8 9">
    <name type="scientific">Trichomonas vaginalis (strain ATCC PRA-98 / G3)</name>
    <dbReference type="NCBI Taxonomy" id="412133"/>
    <lineage>
        <taxon>Eukaryota</taxon>
        <taxon>Metamonada</taxon>
        <taxon>Parabasalia</taxon>
        <taxon>Trichomonadida</taxon>
        <taxon>Trichomonadidae</taxon>
        <taxon>Trichomonas</taxon>
    </lineage>
</organism>
<dbReference type="eggNOG" id="KOG1277">
    <property type="taxonomic scope" value="Eukaryota"/>
</dbReference>
<accession>A2D982</accession>
<dbReference type="AlphaFoldDB" id="A2D982"/>
<dbReference type="InParanoid" id="A2D982"/>
<feature type="transmembrane region" description="Helical" evidence="7">
    <location>
        <begin position="258"/>
        <end position="282"/>
    </location>
</feature>
<proteinExistence type="inferred from homology"/>
<feature type="transmembrane region" description="Helical" evidence="7">
    <location>
        <begin position="385"/>
        <end position="409"/>
    </location>
</feature>
<sequence>MGSKPMFTDVVLNFNKNVSNKTICTNTLTKESIKTLQYVIQHNYVMEFTIDRIPSWIRIGTTASDKAQIYSHISFSINTINGTITDINATDSEPVDLIENKEITFTLSATFHTVNEKRLQRIRNEKITKTSVHLYSLFNTSILSMLLILLVALISNKISTKELVSMKNFEGFEFESLNDRGWKAVRGDVFRPAVKMQLLTILCGSGVQIFVFVLIYSLIMWQTKSSMPFLLTFFIITSPLCGLLSVSSAQAFGIHKWIRISIGSVSIVPIAAICICLPVWLLSILNKTTFGPSIMQIIIFLIAMIIFFMPLSSLGGALAVKRKMFMDNKCEVKLVPRKIPKQPWYLKAPWLGFFPLIVCGIPSTIEFHYILLSLWGPHVFYPFELLAISITLISINACCSTIISVYLLLQSENHHWQWQSFIYPASAGIATFIYSIFYYICNTSVNCIFQACCYFGFAIFISICISLLCGGIGFTSSNIFVHSMYNNIKFD</sequence>
<evidence type="ECO:0000256" key="4">
    <source>
        <dbReference type="ARBA" id="ARBA00022729"/>
    </source>
</evidence>
<dbReference type="GO" id="GO:0072657">
    <property type="term" value="P:protein localization to membrane"/>
    <property type="evidence" value="ECO:0000318"/>
    <property type="project" value="GO_Central"/>
</dbReference>